<evidence type="ECO:0000259" key="9">
    <source>
        <dbReference type="PROSITE" id="PS50109"/>
    </source>
</evidence>
<dbReference type="PROSITE" id="PS50109">
    <property type="entry name" value="HIS_KIN"/>
    <property type="match status" value="1"/>
</dbReference>
<dbReference type="PANTHER" id="PTHR43711">
    <property type="entry name" value="TWO-COMPONENT HISTIDINE KINASE"/>
    <property type="match status" value="1"/>
</dbReference>
<dbReference type="InterPro" id="IPR000700">
    <property type="entry name" value="PAS-assoc_C"/>
</dbReference>
<dbReference type="InterPro" id="IPR050736">
    <property type="entry name" value="Sensor_HK_Regulatory"/>
</dbReference>
<feature type="domain" description="Response regulatory" evidence="10">
    <location>
        <begin position="9"/>
        <end position="125"/>
    </location>
</feature>
<dbReference type="SMART" id="SM00448">
    <property type="entry name" value="REC"/>
    <property type="match status" value="1"/>
</dbReference>
<feature type="coiled-coil region" evidence="8">
    <location>
        <begin position="363"/>
        <end position="390"/>
    </location>
</feature>
<dbReference type="SUPFAM" id="SSF47384">
    <property type="entry name" value="Homodimeric domain of signal transducing histidine kinase"/>
    <property type="match status" value="1"/>
</dbReference>
<dbReference type="Gene3D" id="3.30.450.40">
    <property type="match status" value="1"/>
</dbReference>
<protein>
    <recommendedName>
        <fullName evidence="2">histidine kinase</fullName>
        <ecNumber evidence="2">2.7.13.3</ecNumber>
    </recommendedName>
</protein>
<dbReference type="Gene3D" id="3.30.450.20">
    <property type="entry name" value="PAS domain"/>
    <property type="match status" value="2"/>
</dbReference>
<dbReference type="SMART" id="SM00086">
    <property type="entry name" value="PAC"/>
    <property type="match status" value="2"/>
</dbReference>
<comment type="catalytic activity">
    <reaction evidence="1">
        <text>ATP + protein L-histidine = ADP + protein N-phospho-L-histidine.</text>
        <dbReference type="EC" id="2.7.13.3"/>
    </reaction>
</comment>
<evidence type="ECO:0000256" key="3">
    <source>
        <dbReference type="ARBA" id="ARBA00022553"/>
    </source>
</evidence>
<evidence type="ECO:0000256" key="2">
    <source>
        <dbReference type="ARBA" id="ARBA00012438"/>
    </source>
</evidence>
<dbReference type="Proteomes" id="UP000198775">
    <property type="component" value="Unassembled WGS sequence"/>
</dbReference>
<dbReference type="InterPro" id="IPR001789">
    <property type="entry name" value="Sig_transdc_resp-reg_receiver"/>
</dbReference>
<organism evidence="13 14">
    <name type="scientific">Halorientalis persicus</name>
    <dbReference type="NCBI Taxonomy" id="1367881"/>
    <lineage>
        <taxon>Archaea</taxon>
        <taxon>Methanobacteriati</taxon>
        <taxon>Methanobacteriota</taxon>
        <taxon>Stenosarchaea group</taxon>
        <taxon>Halobacteria</taxon>
        <taxon>Halobacteriales</taxon>
        <taxon>Haloarculaceae</taxon>
        <taxon>Halorientalis</taxon>
    </lineage>
</organism>
<dbReference type="CDD" id="cd00156">
    <property type="entry name" value="REC"/>
    <property type="match status" value="1"/>
</dbReference>
<dbReference type="PRINTS" id="PR00344">
    <property type="entry name" value="BCTRLSENSOR"/>
</dbReference>
<evidence type="ECO:0000259" key="11">
    <source>
        <dbReference type="PROSITE" id="PS50112"/>
    </source>
</evidence>
<feature type="domain" description="PAC" evidence="12">
    <location>
        <begin position="329"/>
        <end position="379"/>
    </location>
</feature>
<evidence type="ECO:0000256" key="7">
    <source>
        <dbReference type="PROSITE-ProRule" id="PRU00169"/>
    </source>
</evidence>
<dbReference type="InterPro" id="IPR005467">
    <property type="entry name" value="His_kinase_dom"/>
</dbReference>
<accession>A0A1H8WPJ2</accession>
<evidence type="ECO:0000256" key="1">
    <source>
        <dbReference type="ARBA" id="ARBA00000085"/>
    </source>
</evidence>
<keyword evidence="14" id="KW-1185">Reference proteome</keyword>
<evidence type="ECO:0000256" key="5">
    <source>
        <dbReference type="ARBA" id="ARBA00022777"/>
    </source>
</evidence>
<dbReference type="Pfam" id="PF00512">
    <property type="entry name" value="HisKA"/>
    <property type="match status" value="1"/>
</dbReference>
<dbReference type="SUPFAM" id="SSF55785">
    <property type="entry name" value="PYP-like sensor domain (PAS domain)"/>
    <property type="match status" value="2"/>
</dbReference>
<dbReference type="InterPro" id="IPR003594">
    <property type="entry name" value="HATPase_dom"/>
</dbReference>
<evidence type="ECO:0000256" key="8">
    <source>
        <dbReference type="SAM" id="Coils"/>
    </source>
</evidence>
<dbReference type="Gene3D" id="3.40.50.2300">
    <property type="match status" value="1"/>
</dbReference>
<keyword evidence="6" id="KW-0902">Two-component regulatory system</keyword>
<dbReference type="InterPro" id="IPR035965">
    <property type="entry name" value="PAS-like_dom_sf"/>
</dbReference>
<sequence length="751" mass="83906">MQSSPDTIHILHVDDDPELADMVATFLEREDSRFVVKTAVDAEDGLDCLDESHFDCIVSDYDMPGRSGIEFLEAVRAEYSDLPFILFTGKGSEEVASEAISAGVTDYLQKESGTEQYRVLANRIRNAVERAHAQTERRRQLNAIETAGEGISILDDQRRFIYVNQAYADLYGYEPDDLIGEHWRKLYREDDIQFIHEEILPTVESEGHWEGETVGVRADGSTFTEAHRLSLTENDELVCTVRDISNQIERERELERARTRLEALFENSPDMINLHDADGKILDVNERFCDVLEASAEELVGRKVWEIDAEIEPDEFYATIDEIDIGDRRRLETKFRRDDGSTLPVEVHIVHLSIDSSDRFMVISRDITERKEYERRLKTLNETTQELMVVDSRQQVAEIGVEAARTVVGLEANAIHLCDEESGDLIPISQTDAGNELVGEPPAFQGGNSIAWRAYESDETILLDDVRDDPATYNPETAVRSELFLPLGEHGILIAATESSGAFDQRDRVLGEILAGSLTTALDQVEQVQQIRAHERELEEQNEQLEQFARVVSHDLRNPLNVALGRLEHLQQDSESPHLDAIGTALDRMDRIIEDVLWLARERQDIGATEQTALGDAIDAAWAIACDDAPDADIRYASDAVRQTVIEADDDRLRQMLENLFGNAVEHGGNDVTVTVGALDNGFYVADDGPGISPEKHEAVFEAGYSTSDDGTGLGLQIVEQIVDAHGWSIAVVVSDAGGARFEITGVKKRE</sequence>
<keyword evidence="5" id="KW-0418">Kinase</keyword>
<evidence type="ECO:0000259" key="12">
    <source>
        <dbReference type="PROSITE" id="PS50113"/>
    </source>
</evidence>
<dbReference type="InterPro" id="IPR036890">
    <property type="entry name" value="HATPase_C_sf"/>
</dbReference>
<dbReference type="InterPro" id="IPR036097">
    <property type="entry name" value="HisK_dim/P_sf"/>
</dbReference>
<dbReference type="InterPro" id="IPR011006">
    <property type="entry name" value="CheY-like_superfamily"/>
</dbReference>
<feature type="domain" description="Histidine kinase" evidence="9">
    <location>
        <begin position="551"/>
        <end position="745"/>
    </location>
</feature>
<dbReference type="InterPro" id="IPR004358">
    <property type="entry name" value="Sig_transdc_His_kin-like_C"/>
</dbReference>
<dbReference type="RefSeq" id="WP_092665030.1">
    <property type="nucleotide sequence ID" value="NZ_FOCX01000069.1"/>
</dbReference>
<dbReference type="Pfam" id="PF00072">
    <property type="entry name" value="Response_reg"/>
    <property type="match status" value="1"/>
</dbReference>
<dbReference type="SUPFAM" id="SSF55781">
    <property type="entry name" value="GAF domain-like"/>
    <property type="match status" value="1"/>
</dbReference>
<feature type="domain" description="PAS" evidence="11">
    <location>
        <begin position="257"/>
        <end position="315"/>
    </location>
</feature>
<evidence type="ECO:0000313" key="14">
    <source>
        <dbReference type="Proteomes" id="UP000198775"/>
    </source>
</evidence>
<gene>
    <name evidence="13" type="ORF">SAMN05216388_10691</name>
</gene>
<dbReference type="NCBIfam" id="TIGR00229">
    <property type="entry name" value="sensory_box"/>
    <property type="match status" value="2"/>
</dbReference>
<evidence type="ECO:0000256" key="6">
    <source>
        <dbReference type="ARBA" id="ARBA00023012"/>
    </source>
</evidence>
<feature type="modified residue" description="4-aspartylphosphate" evidence="7">
    <location>
        <position position="60"/>
    </location>
</feature>
<dbReference type="InterPro" id="IPR003018">
    <property type="entry name" value="GAF"/>
</dbReference>
<dbReference type="PROSITE" id="PS50113">
    <property type="entry name" value="PAC"/>
    <property type="match status" value="1"/>
</dbReference>
<dbReference type="InterPro" id="IPR003661">
    <property type="entry name" value="HisK_dim/P_dom"/>
</dbReference>
<dbReference type="PROSITE" id="PS50112">
    <property type="entry name" value="PAS"/>
    <property type="match status" value="2"/>
</dbReference>
<dbReference type="AlphaFoldDB" id="A0A1H8WPJ2"/>
<dbReference type="Pfam" id="PF13185">
    <property type="entry name" value="GAF_2"/>
    <property type="match status" value="1"/>
</dbReference>
<dbReference type="GO" id="GO:0000155">
    <property type="term" value="F:phosphorelay sensor kinase activity"/>
    <property type="evidence" value="ECO:0007669"/>
    <property type="project" value="InterPro"/>
</dbReference>
<dbReference type="SUPFAM" id="SSF55874">
    <property type="entry name" value="ATPase domain of HSP90 chaperone/DNA topoisomerase II/histidine kinase"/>
    <property type="match status" value="1"/>
</dbReference>
<dbReference type="Gene3D" id="3.30.565.10">
    <property type="entry name" value="Histidine kinase-like ATPase, C-terminal domain"/>
    <property type="match status" value="1"/>
</dbReference>
<dbReference type="EC" id="2.7.13.3" evidence="2"/>
<dbReference type="InterPro" id="IPR013767">
    <property type="entry name" value="PAS_fold"/>
</dbReference>
<dbReference type="InterPro" id="IPR001610">
    <property type="entry name" value="PAC"/>
</dbReference>
<feature type="domain" description="PAS" evidence="11">
    <location>
        <begin position="136"/>
        <end position="206"/>
    </location>
</feature>
<dbReference type="InterPro" id="IPR000014">
    <property type="entry name" value="PAS"/>
</dbReference>
<dbReference type="SUPFAM" id="SSF52172">
    <property type="entry name" value="CheY-like"/>
    <property type="match status" value="1"/>
</dbReference>
<dbReference type="Pfam" id="PF00989">
    <property type="entry name" value="PAS"/>
    <property type="match status" value="1"/>
</dbReference>
<proteinExistence type="predicted"/>
<dbReference type="PANTHER" id="PTHR43711:SF1">
    <property type="entry name" value="HISTIDINE KINASE 1"/>
    <property type="match status" value="1"/>
</dbReference>
<dbReference type="CDD" id="cd00130">
    <property type="entry name" value="PAS"/>
    <property type="match status" value="2"/>
</dbReference>
<dbReference type="GO" id="GO:0006355">
    <property type="term" value="P:regulation of DNA-templated transcription"/>
    <property type="evidence" value="ECO:0007669"/>
    <property type="project" value="InterPro"/>
</dbReference>
<dbReference type="Pfam" id="PF02518">
    <property type="entry name" value="HATPase_c"/>
    <property type="match status" value="1"/>
</dbReference>
<dbReference type="Gene3D" id="1.10.287.130">
    <property type="match status" value="1"/>
</dbReference>
<dbReference type="SMART" id="SM00091">
    <property type="entry name" value="PAS"/>
    <property type="match status" value="2"/>
</dbReference>
<name>A0A1H8WPJ2_9EURY</name>
<keyword evidence="4" id="KW-0808">Transferase</keyword>
<dbReference type="InterPro" id="IPR029016">
    <property type="entry name" value="GAF-like_dom_sf"/>
</dbReference>
<dbReference type="PROSITE" id="PS50110">
    <property type="entry name" value="RESPONSE_REGULATORY"/>
    <property type="match status" value="1"/>
</dbReference>
<reference evidence="14" key="1">
    <citation type="submission" date="2016-10" db="EMBL/GenBank/DDBJ databases">
        <authorList>
            <person name="Varghese N."/>
            <person name="Submissions S."/>
        </authorList>
    </citation>
    <scope>NUCLEOTIDE SEQUENCE [LARGE SCALE GENOMIC DNA]</scope>
    <source>
        <strain evidence="14">IBRC-M 10043</strain>
    </source>
</reference>
<dbReference type="EMBL" id="FOCX01000069">
    <property type="protein sequence ID" value="SEP29565.1"/>
    <property type="molecule type" value="Genomic_DNA"/>
</dbReference>
<evidence type="ECO:0000313" key="13">
    <source>
        <dbReference type="EMBL" id="SEP29565.1"/>
    </source>
</evidence>
<dbReference type="Pfam" id="PF13426">
    <property type="entry name" value="PAS_9"/>
    <property type="match status" value="1"/>
</dbReference>
<evidence type="ECO:0000259" key="10">
    <source>
        <dbReference type="PROSITE" id="PS50110"/>
    </source>
</evidence>
<dbReference type="SMART" id="SM00388">
    <property type="entry name" value="HisKA"/>
    <property type="match status" value="1"/>
</dbReference>
<feature type="coiled-coil region" evidence="8">
    <location>
        <begin position="524"/>
        <end position="551"/>
    </location>
</feature>
<keyword evidence="8" id="KW-0175">Coiled coil</keyword>
<dbReference type="SMART" id="SM00065">
    <property type="entry name" value="GAF"/>
    <property type="match status" value="1"/>
</dbReference>
<dbReference type="SMART" id="SM00387">
    <property type="entry name" value="HATPase_c"/>
    <property type="match status" value="1"/>
</dbReference>
<evidence type="ECO:0000256" key="4">
    <source>
        <dbReference type="ARBA" id="ARBA00022679"/>
    </source>
</evidence>
<dbReference type="CDD" id="cd00082">
    <property type="entry name" value="HisKA"/>
    <property type="match status" value="1"/>
</dbReference>
<keyword evidence="3 7" id="KW-0597">Phosphoprotein</keyword>
<dbReference type="OrthoDB" id="8127at2157"/>